<dbReference type="Proteomes" id="UP000235145">
    <property type="component" value="Unassembled WGS sequence"/>
</dbReference>
<dbReference type="AlphaFoldDB" id="A0A9R1UZY2"/>
<comment type="caution">
    <text evidence="2">The sequence shown here is derived from an EMBL/GenBank/DDBJ whole genome shotgun (WGS) entry which is preliminary data.</text>
</comment>
<feature type="region of interest" description="Disordered" evidence="1">
    <location>
        <begin position="90"/>
        <end position="120"/>
    </location>
</feature>
<reference evidence="2 3" key="1">
    <citation type="journal article" date="2017" name="Nat. Commun.">
        <title>Genome assembly with in vitro proximity ligation data and whole-genome triplication in lettuce.</title>
        <authorList>
            <person name="Reyes-Chin-Wo S."/>
            <person name="Wang Z."/>
            <person name="Yang X."/>
            <person name="Kozik A."/>
            <person name="Arikit S."/>
            <person name="Song C."/>
            <person name="Xia L."/>
            <person name="Froenicke L."/>
            <person name="Lavelle D.O."/>
            <person name="Truco M.J."/>
            <person name="Xia R."/>
            <person name="Zhu S."/>
            <person name="Xu C."/>
            <person name="Xu H."/>
            <person name="Xu X."/>
            <person name="Cox K."/>
            <person name="Korf I."/>
            <person name="Meyers B.C."/>
            <person name="Michelmore R.W."/>
        </authorList>
    </citation>
    <scope>NUCLEOTIDE SEQUENCE [LARGE SCALE GENOMIC DNA]</scope>
    <source>
        <strain evidence="3">cv. Salinas</strain>
        <tissue evidence="2">Seedlings</tissue>
    </source>
</reference>
<keyword evidence="3" id="KW-1185">Reference proteome</keyword>
<evidence type="ECO:0000313" key="2">
    <source>
        <dbReference type="EMBL" id="KAJ0196951.1"/>
    </source>
</evidence>
<gene>
    <name evidence="2" type="ORF">LSAT_V11C700369470</name>
</gene>
<accession>A0A9R1UZY2</accession>
<evidence type="ECO:0000256" key="1">
    <source>
        <dbReference type="SAM" id="MobiDB-lite"/>
    </source>
</evidence>
<proteinExistence type="predicted"/>
<evidence type="ECO:0000313" key="3">
    <source>
        <dbReference type="Proteomes" id="UP000235145"/>
    </source>
</evidence>
<sequence>MGLFGIFGETAVGDFQSSLALLVRPRAFHPEDDWTHSMWAFQPNGCGPRLYHPEDDWTHNMLAFQPDEGKGDSEEVNLFDDVKPFFFMQGSSIKRKNHKNSPPSRASKGKLQQLHIGREN</sequence>
<protein>
    <submittedName>
        <fullName evidence="2">Uncharacterized protein</fullName>
    </submittedName>
</protein>
<dbReference type="EMBL" id="NBSK02000007">
    <property type="protein sequence ID" value="KAJ0196951.1"/>
    <property type="molecule type" value="Genomic_DNA"/>
</dbReference>
<name>A0A9R1UZY2_LACSA</name>
<organism evidence="2 3">
    <name type="scientific">Lactuca sativa</name>
    <name type="common">Garden lettuce</name>
    <dbReference type="NCBI Taxonomy" id="4236"/>
    <lineage>
        <taxon>Eukaryota</taxon>
        <taxon>Viridiplantae</taxon>
        <taxon>Streptophyta</taxon>
        <taxon>Embryophyta</taxon>
        <taxon>Tracheophyta</taxon>
        <taxon>Spermatophyta</taxon>
        <taxon>Magnoliopsida</taxon>
        <taxon>eudicotyledons</taxon>
        <taxon>Gunneridae</taxon>
        <taxon>Pentapetalae</taxon>
        <taxon>asterids</taxon>
        <taxon>campanulids</taxon>
        <taxon>Asterales</taxon>
        <taxon>Asteraceae</taxon>
        <taxon>Cichorioideae</taxon>
        <taxon>Cichorieae</taxon>
        <taxon>Lactucinae</taxon>
        <taxon>Lactuca</taxon>
    </lineage>
</organism>